<comment type="similarity">
    <text evidence="3">Belongs to the stealth family.</text>
</comment>
<dbReference type="FunCoup" id="A0A1S3K2N0">
    <property type="interactions" value="1349"/>
</dbReference>
<dbReference type="GeneID" id="106178212"/>
<evidence type="ECO:0000313" key="25">
    <source>
        <dbReference type="Proteomes" id="UP000085678"/>
    </source>
</evidence>
<dbReference type="OrthoDB" id="263283at2759"/>
<dbReference type="InterPro" id="IPR031357">
    <property type="entry name" value="Stealth_CR3"/>
</dbReference>
<evidence type="ECO:0000256" key="10">
    <source>
        <dbReference type="ARBA" id="ARBA00022989"/>
    </source>
</evidence>
<dbReference type="InParanoid" id="A0A1S3K2N0"/>
<evidence type="ECO:0000256" key="22">
    <source>
        <dbReference type="SAM" id="MobiDB-lite"/>
    </source>
</evidence>
<dbReference type="GO" id="GO:0046835">
    <property type="term" value="P:carbohydrate phosphorylation"/>
    <property type="evidence" value="ECO:0007669"/>
    <property type="project" value="TreeGrafter"/>
</dbReference>
<dbReference type="Pfam" id="PF11380">
    <property type="entry name" value="Stealth_CR2"/>
    <property type="match status" value="1"/>
</dbReference>
<evidence type="ECO:0000256" key="19">
    <source>
        <dbReference type="ARBA" id="ARBA00078196"/>
    </source>
</evidence>
<evidence type="ECO:0000256" key="13">
    <source>
        <dbReference type="ARBA" id="ARBA00023157"/>
    </source>
</evidence>
<evidence type="ECO:0000256" key="17">
    <source>
        <dbReference type="ARBA" id="ARBA00066709"/>
    </source>
</evidence>
<keyword evidence="6" id="KW-0479">Metal-binding</keyword>
<dbReference type="Pfam" id="PF17103">
    <property type="entry name" value="Stealth_CR4"/>
    <property type="match status" value="1"/>
</dbReference>
<accession>A0A1S3K2N0</accession>
<organism evidence="25 26">
    <name type="scientific">Lingula anatina</name>
    <name type="common">Brachiopod</name>
    <name type="synonym">Lingula unguis</name>
    <dbReference type="NCBI Taxonomy" id="7574"/>
    <lineage>
        <taxon>Eukaryota</taxon>
        <taxon>Metazoa</taxon>
        <taxon>Spiralia</taxon>
        <taxon>Lophotrochozoa</taxon>
        <taxon>Brachiopoda</taxon>
        <taxon>Linguliformea</taxon>
        <taxon>Lingulata</taxon>
        <taxon>Lingulida</taxon>
        <taxon>Linguloidea</taxon>
        <taxon>Lingulidae</taxon>
        <taxon>Lingula</taxon>
    </lineage>
</organism>
<dbReference type="KEGG" id="lak:106178212"/>
<dbReference type="InterPro" id="IPR000800">
    <property type="entry name" value="Notch_dom"/>
</dbReference>
<dbReference type="InterPro" id="IPR031358">
    <property type="entry name" value="Stealth_CR1"/>
</dbReference>
<evidence type="ECO:0000256" key="15">
    <source>
        <dbReference type="ARBA" id="ARBA00050775"/>
    </source>
</evidence>
<feature type="compositionally biased region" description="Basic and acidic residues" evidence="22">
    <location>
        <begin position="758"/>
        <end position="767"/>
    </location>
</feature>
<feature type="compositionally biased region" description="Polar residues" evidence="22">
    <location>
        <begin position="768"/>
        <end position="787"/>
    </location>
</feature>
<dbReference type="STRING" id="7574.A0A1S3K2N0"/>
<feature type="transmembrane region" description="Helical" evidence="23">
    <location>
        <begin position="31"/>
        <end position="51"/>
    </location>
</feature>
<keyword evidence="7" id="KW-0677">Repeat</keyword>
<evidence type="ECO:0000256" key="21">
    <source>
        <dbReference type="ARBA" id="ARBA00082117"/>
    </source>
</evidence>
<evidence type="ECO:0000256" key="9">
    <source>
        <dbReference type="ARBA" id="ARBA00022968"/>
    </source>
</evidence>
<comment type="subcellular location">
    <subcellularLocation>
        <location evidence="2">Golgi apparatus membrane</location>
        <topology evidence="2">Single-pass type I membrane protein</topology>
    </subcellularLocation>
    <subcellularLocation>
        <location evidence="1">Golgi apparatus membrane</location>
        <topology evidence="1">Single-pass type II membrane protein</topology>
    </subcellularLocation>
</comment>
<evidence type="ECO:0000256" key="2">
    <source>
        <dbReference type="ARBA" id="ARBA00004614"/>
    </source>
</evidence>
<keyword evidence="4" id="KW-0808">Transferase</keyword>
<evidence type="ECO:0000256" key="6">
    <source>
        <dbReference type="ARBA" id="ARBA00022723"/>
    </source>
</evidence>
<evidence type="ECO:0000259" key="24">
    <source>
        <dbReference type="PROSITE" id="PS50258"/>
    </source>
</evidence>
<dbReference type="InterPro" id="IPR031356">
    <property type="entry name" value="Stealth_CR4"/>
</dbReference>
<dbReference type="RefSeq" id="XP_013416777.1">
    <property type="nucleotide sequence ID" value="XM_013561323.1"/>
</dbReference>
<dbReference type="PANTHER" id="PTHR24045:SF0">
    <property type="entry name" value="N-ACETYLGLUCOSAMINE-1-PHOSPHOTRANSFERASE SUBUNITS ALPHA_BETA"/>
    <property type="match status" value="1"/>
</dbReference>
<feature type="domain" description="LNR" evidence="24">
    <location>
        <begin position="431"/>
        <end position="467"/>
    </location>
</feature>
<reference evidence="26" key="1">
    <citation type="submission" date="2025-08" db="UniProtKB">
        <authorList>
            <consortium name="RefSeq"/>
        </authorList>
    </citation>
    <scope>IDENTIFICATION</scope>
    <source>
        <tissue evidence="26">Gonads</tissue>
    </source>
</reference>
<dbReference type="GO" id="GO:0046872">
    <property type="term" value="F:metal ion binding"/>
    <property type="evidence" value="ECO:0007669"/>
    <property type="project" value="UniProtKB-KW"/>
</dbReference>
<name>A0A1S3K2N0_LINAN</name>
<keyword evidence="8" id="KW-0106">Calcium</keyword>
<sequence length="1154" mass="132678">MASVGGFRTKVHSTFCKLLQKQTYDVLSHRYGTLALLLGGILLLISAFQFGEVALEWSREKYAALSNSLTDNIAGKSFRNRLCLPVPIDVVYTWVNGSDPKVLDGLRLVQRELERDVQSNDTGEVCTFSHCLQTSSVVVEPALPVGLTVSEFVEIYPAFSKAVNFKVMKSPQDEQLNVTVVKFQNVEDVAPVLKEVVVFNGINHTVKEAYLTSDWTVRHSILLDDTIIMTGFPHTYKADELKAKFPSQYSKAIEKLELYKDNAVAVLYVPVKQEFENLLQDSNFTIDGKEPTLHAANMVWYFSIDLESEQISANRFQDNDELRYSLRSIELHAPWVRHIYIITNGQIPSWLDLENPRVTLVTHQEIFPNQSHLPTYSSPAIEVHLHRIPGLSDKFIYMNDDVMFGKDVWPDDFYTHAGGQKVYLTWPVPNCQEGCPNTWIRDGYCDKACNSSECDWDGGDCTGGNTQVGSNNFGAQFPQNSFDSSEELYCNSGCANNWVADRYCDQACNVLSCGFDAGDCGNANFNQLHKVDILPRQHHYRLPGGFLVYYFNLTAIFPMDSSGIRKAEYEKHKVIRTAAVSNKYKTMTLLLYSKHNDTELNFKIAGRVGLNHTIEFEFNVTVNTWPLPTKKAAIDSTSVNVTSSKDASNDTVKMEENVTEAPFSFTDVPKEIRSAFPVQRTLELDLDRYQVMNISNLQLSGEVMVLLKQLQESFKQGDLTDKGFNIRKAKLLKQHFQSENPGSKQVEVTSKTSQLELNQRKSQDQNFKESQNLHQKSPEVSTGRKLTSYNDGEFGSFPWERQGLFAQLIEKKKTLQEMQKYQSTPHHSRKLMDTFADSLRHVNKLYNKEFGYAARKVPGHMPHMIDKNIMMEMQEKFSEEWETTSSHRVRSSDDMQFAFSYFYFMMSQPANSSVETFLKEMDTDHSRCFSDREIRLLATRIFELPILLETLSGFEEVIKNCSRELSAEIQAENPPPPTEQYYDTELPQVTMNLMLNCEPVVELIQRHLKGRTKYKFEEVGEEEIAFKMLESNVSRVLGQLDDIRKNPKKFVCLNDNLKHGLKEAETVRAIQLDFYETFYPIPSQFELPKEYRNRYLYVEDLKEWKLYRDRLRFMTHCALGILIFISIYSFFAEKIESLARRYWRRRLRGQAVDV</sequence>
<keyword evidence="11" id="KW-0333">Golgi apparatus</keyword>
<evidence type="ECO:0000256" key="7">
    <source>
        <dbReference type="ARBA" id="ARBA00022737"/>
    </source>
</evidence>
<comment type="function">
    <text evidence="16">Catalyzes the formation of mannose 6-phosphate (M6P) markers on high mannose type oligosaccharides in the Golgi apparatus. M6P residues are required to bind to the M6P receptors (MPR), which mediate the vesicular transport of lysosomal enzymes to the endosomal/prelysosomal compartment.</text>
</comment>
<evidence type="ECO:0000256" key="5">
    <source>
        <dbReference type="ARBA" id="ARBA00022692"/>
    </source>
</evidence>
<dbReference type="Pfam" id="PF17102">
    <property type="entry name" value="Stealth_CR3"/>
    <property type="match status" value="1"/>
</dbReference>
<dbReference type="Pfam" id="PF00066">
    <property type="entry name" value="Notch"/>
    <property type="match status" value="2"/>
</dbReference>
<dbReference type="OMA" id="MIDRVVM"/>
<dbReference type="AlphaFoldDB" id="A0A1S3K2N0"/>
<keyword evidence="10 23" id="KW-1133">Transmembrane helix</keyword>
<dbReference type="SMART" id="SM00004">
    <property type="entry name" value="NL"/>
    <property type="match status" value="2"/>
</dbReference>
<dbReference type="EC" id="2.7.8.17" evidence="17"/>
<keyword evidence="5 23" id="KW-0812">Transmembrane</keyword>
<proteinExistence type="inferred from homology"/>
<evidence type="ECO:0000256" key="11">
    <source>
        <dbReference type="ARBA" id="ARBA00023034"/>
    </source>
</evidence>
<dbReference type="InterPro" id="IPR047141">
    <property type="entry name" value="Stealth"/>
</dbReference>
<dbReference type="InterPro" id="IPR041536">
    <property type="entry name" value="GNPTAB_reg"/>
</dbReference>
<protein>
    <recommendedName>
        <fullName evidence="18">N-acetylglucosamine-1-phosphotransferase subunits alpha/beta</fullName>
        <ecNumber evidence="17">2.7.8.17</ecNumber>
    </recommendedName>
    <alternativeName>
        <fullName evidence="21">GlcNAc-1-phosphotransferase subunits alpha/beta</fullName>
    </alternativeName>
    <alternativeName>
        <fullName evidence="20">Stealth protein GNPTAB</fullName>
    </alternativeName>
    <alternativeName>
        <fullName evidence="19">UDP-N-acetylglucosamine-1-phosphotransferase subunits alpha/beta</fullName>
    </alternativeName>
</protein>
<dbReference type="InterPro" id="IPR021520">
    <property type="entry name" value="Stealth_CR2"/>
</dbReference>
<feature type="compositionally biased region" description="Polar residues" evidence="22">
    <location>
        <begin position="735"/>
        <end position="757"/>
    </location>
</feature>
<dbReference type="CDD" id="cd21600">
    <property type="entry name" value="RRM2_GNPTAB"/>
    <property type="match status" value="1"/>
</dbReference>
<evidence type="ECO:0000256" key="1">
    <source>
        <dbReference type="ARBA" id="ARBA00004323"/>
    </source>
</evidence>
<keyword evidence="12 23" id="KW-0472">Membrane</keyword>
<dbReference type="SUPFAM" id="SSF90193">
    <property type="entry name" value="Notch domain"/>
    <property type="match status" value="1"/>
</dbReference>
<evidence type="ECO:0000256" key="8">
    <source>
        <dbReference type="ARBA" id="ARBA00022837"/>
    </source>
</evidence>
<dbReference type="GO" id="GO:0000139">
    <property type="term" value="C:Golgi membrane"/>
    <property type="evidence" value="ECO:0007669"/>
    <property type="project" value="UniProtKB-SubCell"/>
</dbReference>
<gene>
    <name evidence="26" type="primary">LOC106178212</name>
</gene>
<keyword evidence="9" id="KW-0735">Signal-anchor</keyword>
<keyword evidence="14" id="KW-0325">Glycoprotein</keyword>
<evidence type="ECO:0000256" key="18">
    <source>
        <dbReference type="ARBA" id="ARBA00070893"/>
    </source>
</evidence>
<dbReference type="InterPro" id="IPR035993">
    <property type="entry name" value="Notch-like_dom_sf"/>
</dbReference>
<evidence type="ECO:0000256" key="14">
    <source>
        <dbReference type="ARBA" id="ARBA00023180"/>
    </source>
</evidence>
<dbReference type="Pfam" id="PF18440">
    <property type="entry name" value="GlcNAc-1_reg"/>
    <property type="match status" value="1"/>
</dbReference>
<dbReference type="PROSITE" id="PS50258">
    <property type="entry name" value="LNR"/>
    <property type="match status" value="1"/>
</dbReference>
<dbReference type="PANTHER" id="PTHR24045">
    <property type="match status" value="1"/>
</dbReference>
<evidence type="ECO:0000256" key="23">
    <source>
        <dbReference type="SAM" id="Phobius"/>
    </source>
</evidence>
<dbReference type="GO" id="GO:0003976">
    <property type="term" value="F:UDP-N-acetylglucosamine-lysosomal-enzyme N-acetylglucosaminephosphotransferase activity"/>
    <property type="evidence" value="ECO:0007669"/>
    <property type="project" value="UniProtKB-EC"/>
</dbReference>
<dbReference type="Proteomes" id="UP000085678">
    <property type="component" value="Unplaced"/>
</dbReference>
<evidence type="ECO:0000256" key="16">
    <source>
        <dbReference type="ARBA" id="ARBA00057240"/>
    </source>
</evidence>
<dbReference type="CDD" id="cd21599">
    <property type="entry name" value="RRM1_GNPTAB"/>
    <property type="match status" value="1"/>
</dbReference>
<evidence type="ECO:0000256" key="4">
    <source>
        <dbReference type="ARBA" id="ARBA00022679"/>
    </source>
</evidence>
<keyword evidence="13" id="KW-1015">Disulfide bond</keyword>
<evidence type="ECO:0000256" key="12">
    <source>
        <dbReference type="ARBA" id="ARBA00023136"/>
    </source>
</evidence>
<comment type="catalytic activity">
    <reaction evidence="15">
        <text>N(4)-[alpha-D-mannosyl-(1-&gt;2)-alpha-D-mannosyl-(glycan)]-L-asparaginyl-[protein] + UDP-N-acetyl-alpha-D-glucosamine = N(4)-[6-(N-acetyl-alpha-D-glucosaminyl-1-phospho)-alpha-D-mannosyl-(1-&gt;2)-alpha-D-mannosyl-(glycan)]-L-asparaginyl-[protein] + UMP + H(+)</text>
        <dbReference type="Rhea" id="RHEA:13581"/>
        <dbReference type="Rhea" id="RHEA-COMP:14507"/>
        <dbReference type="Rhea" id="RHEA-COMP:14508"/>
        <dbReference type="ChEBI" id="CHEBI:15378"/>
        <dbReference type="ChEBI" id="CHEBI:57705"/>
        <dbReference type="ChEBI" id="CHEBI:57865"/>
        <dbReference type="ChEBI" id="CHEBI:140357"/>
        <dbReference type="ChEBI" id="CHEBI:140369"/>
        <dbReference type="EC" id="2.7.8.17"/>
    </reaction>
</comment>
<keyword evidence="25" id="KW-1185">Reference proteome</keyword>
<evidence type="ECO:0000313" key="26">
    <source>
        <dbReference type="RefSeq" id="XP_013416777.1"/>
    </source>
</evidence>
<dbReference type="FunFam" id="3.30.300.320:FF:000002">
    <property type="entry name" value="N-acetylglucosamine-1-phosphotransferase subunits alpha/beta isoform X1"/>
    <property type="match status" value="1"/>
</dbReference>
<evidence type="ECO:0000256" key="20">
    <source>
        <dbReference type="ARBA" id="ARBA00079995"/>
    </source>
</evidence>
<feature type="transmembrane region" description="Helical" evidence="23">
    <location>
        <begin position="1113"/>
        <end position="1131"/>
    </location>
</feature>
<dbReference type="GO" id="GO:0016256">
    <property type="term" value="P:N-glycan processing to lysosome"/>
    <property type="evidence" value="ECO:0007669"/>
    <property type="project" value="TreeGrafter"/>
</dbReference>
<feature type="region of interest" description="Disordered" evidence="22">
    <location>
        <begin position="735"/>
        <end position="787"/>
    </location>
</feature>
<dbReference type="Gene3D" id="3.30.300.320">
    <property type="match status" value="1"/>
</dbReference>
<dbReference type="Pfam" id="PF17101">
    <property type="entry name" value="Stealth_CR1"/>
    <property type="match status" value="1"/>
</dbReference>
<evidence type="ECO:0000256" key="3">
    <source>
        <dbReference type="ARBA" id="ARBA00007583"/>
    </source>
</evidence>